<dbReference type="SUPFAM" id="SSF56601">
    <property type="entry name" value="beta-lactamase/transpeptidase-like"/>
    <property type="match status" value="1"/>
</dbReference>
<dbReference type="CDD" id="cd06577">
    <property type="entry name" value="PASTA_pknB"/>
    <property type="match status" value="1"/>
</dbReference>
<dbReference type="InterPro" id="IPR001264">
    <property type="entry name" value="Glyco_trans_51"/>
</dbReference>
<dbReference type="Gene3D" id="3.30.10.20">
    <property type="match status" value="1"/>
</dbReference>
<accession>A0AAD1AFE8</accession>
<dbReference type="Proteomes" id="UP000283946">
    <property type="component" value="Chromosome"/>
</dbReference>
<feature type="region of interest" description="Disordered" evidence="9">
    <location>
        <begin position="745"/>
        <end position="769"/>
    </location>
</feature>
<evidence type="ECO:0000256" key="3">
    <source>
        <dbReference type="ARBA" id="ARBA00022676"/>
    </source>
</evidence>
<evidence type="ECO:0000256" key="1">
    <source>
        <dbReference type="ARBA" id="ARBA00022645"/>
    </source>
</evidence>
<dbReference type="InterPro" id="IPR005543">
    <property type="entry name" value="PASTA_dom"/>
</dbReference>
<comment type="catalytic activity">
    <reaction evidence="8">
        <text>[GlcNAc-(1-&gt;4)-Mur2Ac(oyl-L-Ala-gamma-D-Glu-L-Lys-D-Ala-D-Ala)](n)-di-trans,octa-cis-undecaprenyl diphosphate + beta-D-GlcNAc-(1-&gt;4)-Mur2Ac(oyl-L-Ala-gamma-D-Glu-L-Lys-D-Ala-D-Ala)-di-trans,octa-cis-undecaprenyl diphosphate = [GlcNAc-(1-&gt;4)-Mur2Ac(oyl-L-Ala-gamma-D-Glu-L-Lys-D-Ala-D-Ala)](n+1)-di-trans,octa-cis-undecaprenyl diphosphate + di-trans,octa-cis-undecaprenyl diphosphate + H(+)</text>
        <dbReference type="Rhea" id="RHEA:23708"/>
        <dbReference type="Rhea" id="RHEA-COMP:9602"/>
        <dbReference type="Rhea" id="RHEA-COMP:9603"/>
        <dbReference type="ChEBI" id="CHEBI:15378"/>
        <dbReference type="ChEBI" id="CHEBI:58405"/>
        <dbReference type="ChEBI" id="CHEBI:60033"/>
        <dbReference type="ChEBI" id="CHEBI:78435"/>
        <dbReference type="EC" id="2.4.99.28"/>
    </reaction>
</comment>
<evidence type="ECO:0000256" key="6">
    <source>
        <dbReference type="ARBA" id="ARBA00023268"/>
    </source>
</evidence>
<evidence type="ECO:0000313" key="13">
    <source>
        <dbReference type="Proteomes" id="UP000283946"/>
    </source>
</evidence>
<evidence type="ECO:0000256" key="10">
    <source>
        <dbReference type="SAM" id="Phobius"/>
    </source>
</evidence>
<dbReference type="InterPro" id="IPR012338">
    <property type="entry name" value="Beta-lactam/transpept-like"/>
</dbReference>
<gene>
    <name evidence="12" type="ORF">C7V51_16170</name>
</gene>
<keyword evidence="4" id="KW-0808">Transferase</keyword>
<feature type="domain" description="PASTA" evidence="11">
    <location>
        <begin position="713"/>
        <end position="780"/>
    </location>
</feature>
<dbReference type="GO" id="GO:0006508">
    <property type="term" value="P:proteolysis"/>
    <property type="evidence" value="ECO:0007669"/>
    <property type="project" value="UniProtKB-KW"/>
</dbReference>
<dbReference type="AlphaFoldDB" id="A0AAD1AFE8"/>
<dbReference type="GO" id="GO:0030288">
    <property type="term" value="C:outer membrane-bounded periplasmic space"/>
    <property type="evidence" value="ECO:0007669"/>
    <property type="project" value="TreeGrafter"/>
</dbReference>
<dbReference type="PANTHER" id="PTHR32282:SF33">
    <property type="entry name" value="PEPTIDOGLYCAN GLYCOSYLTRANSFERASE"/>
    <property type="match status" value="1"/>
</dbReference>
<dbReference type="Gene3D" id="1.10.3810.10">
    <property type="entry name" value="Biosynthetic peptidoglycan transglycosylase-like"/>
    <property type="match status" value="1"/>
</dbReference>
<evidence type="ECO:0000313" key="12">
    <source>
        <dbReference type="EMBL" id="AZZ57229.1"/>
    </source>
</evidence>
<keyword evidence="6" id="KW-0511">Multifunctional enzyme</keyword>
<dbReference type="Pfam" id="PF00912">
    <property type="entry name" value="Transgly"/>
    <property type="match status" value="1"/>
</dbReference>
<keyword evidence="10" id="KW-0812">Transmembrane</keyword>
<name>A0AAD1AFE8_9MICO</name>
<organism evidence="12 13">
    <name type="scientific">Rathayibacter iranicus</name>
    <dbReference type="NCBI Taxonomy" id="59737"/>
    <lineage>
        <taxon>Bacteria</taxon>
        <taxon>Bacillati</taxon>
        <taxon>Actinomycetota</taxon>
        <taxon>Actinomycetes</taxon>
        <taxon>Micrococcales</taxon>
        <taxon>Microbacteriaceae</taxon>
        <taxon>Rathayibacter</taxon>
    </lineage>
</organism>
<dbReference type="SMART" id="SM00740">
    <property type="entry name" value="PASTA"/>
    <property type="match status" value="1"/>
</dbReference>
<dbReference type="InterPro" id="IPR050396">
    <property type="entry name" value="Glycosyltr_51/Transpeptidase"/>
</dbReference>
<dbReference type="GO" id="GO:0009252">
    <property type="term" value="P:peptidoglycan biosynthetic process"/>
    <property type="evidence" value="ECO:0007669"/>
    <property type="project" value="TreeGrafter"/>
</dbReference>
<dbReference type="GO" id="GO:0008955">
    <property type="term" value="F:peptidoglycan glycosyltransferase activity"/>
    <property type="evidence" value="ECO:0007669"/>
    <property type="project" value="UniProtKB-EC"/>
</dbReference>
<reference evidence="12 13" key="1">
    <citation type="submission" date="2018-03" db="EMBL/GenBank/DDBJ databases">
        <title>Bacteriophage NCPPB3778 and a type I-E CRISPR drive the evolution of the US Biological Select Agent, Rathayibacter toxicus.</title>
        <authorList>
            <person name="Davis E.W.II."/>
            <person name="Tabima J.F."/>
            <person name="Weisberg A.J."/>
            <person name="Dantas Lopes L."/>
            <person name="Wiseman M.S."/>
            <person name="Wiseman M.S."/>
            <person name="Pupko T."/>
            <person name="Belcher M.S."/>
            <person name="Sechler A.J."/>
            <person name="Tancos M.A."/>
            <person name="Schroeder B.K."/>
            <person name="Murray T.D."/>
            <person name="Luster D.G."/>
            <person name="Schneider W.L."/>
            <person name="Rogers E."/>
            <person name="Andreote F.D."/>
            <person name="Grunwald N.J."/>
            <person name="Putnam M.L."/>
            <person name="Chang J.H."/>
        </authorList>
    </citation>
    <scope>NUCLEOTIDE SEQUENCE [LARGE SCALE GENOMIC DNA]</scope>
    <source>
        <strain evidence="12 13">NCCPB 2253</strain>
    </source>
</reference>
<proteinExistence type="predicted"/>
<dbReference type="PROSITE" id="PS51178">
    <property type="entry name" value="PASTA"/>
    <property type="match status" value="1"/>
</dbReference>
<keyword evidence="10" id="KW-1133">Transmembrane helix</keyword>
<dbReference type="PANTHER" id="PTHR32282">
    <property type="entry name" value="BINDING PROTEIN TRANSPEPTIDASE, PUTATIVE-RELATED"/>
    <property type="match status" value="1"/>
</dbReference>
<dbReference type="GO" id="GO:0008658">
    <property type="term" value="F:penicillin binding"/>
    <property type="evidence" value="ECO:0007669"/>
    <property type="project" value="InterPro"/>
</dbReference>
<keyword evidence="5" id="KW-0378">Hydrolase</keyword>
<keyword evidence="1" id="KW-0121">Carboxypeptidase</keyword>
<dbReference type="InterPro" id="IPR036950">
    <property type="entry name" value="PBP_transglycosylase"/>
</dbReference>
<evidence type="ECO:0000256" key="4">
    <source>
        <dbReference type="ARBA" id="ARBA00022679"/>
    </source>
</evidence>
<evidence type="ECO:0000256" key="2">
    <source>
        <dbReference type="ARBA" id="ARBA00022670"/>
    </source>
</evidence>
<comment type="catalytic activity">
    <reaction evidence="7">
        <text>Preferential cleavage: (Ac)2-L-Lys-D-Ala-|-D-Ala. Also transpeptidation of peptidyl-alanyl moieties that are N-acyl substituents of D-alanine.</text>
        <dbReference type="EC" id="3.4.16.4"/>
    </reaction>
</comment>
<dbReference type="Pfam" id="PF00905">
    <property type="entry name" value="Transpeptidase"/>
    <property type="match status" value="1"/>
</dbReference>
<evidence type="ECO:0000256" key="7">
    <source>
        <dbReference type="ARBA" id="ARBA00034000"/>
    </source>
</evidence>
<evidence type="ECO:0000256" key="9">
    <source>
        <dbReference type="SAM" id="MobiDB-lite"/>
    </source>
</evidence>
<evidence type="ECO:0000256" key="5">
    <source>
        <dbReference type="ARBA" id="ARBA00022801"/>
    </source>
</evidence>
<keyword evidence="2" id="KW-0645">Protease</keyword>
<dbReference type="Pfam" id="PF03793">
    <property type="entry name" value="PASTA"/>
    <property type="match status" value="1"/>
</dbReference>
<keyword evidence="10" id="KW-0472">Membrane</keyword>
<dbReference type="GO" id="GO:0009002">
    <property type="term" value="F:serine-type D-Ala-D-Ala carboxypeptidase activity"/>
    <property type="evidence" value="ECO:0007669"/>
    <property type="project" value="UniProtKB-EC"/>
</dbReference>
<feature type="transmembrane region" description="Helical" evidence="10">
    <location>
        <begin position="12"/>
        <end position="38"/>
    </location>
</feature>
<sequence>MSGRGGTSVVKTIGGALAGFVGIVAMSVVAGVLVAASITPAIALSGMAASDAVEMFDNLPEYLEIGTLAEKSDVYAKDASGGDVLLASFYAQNRVQVGWEEISPSVTDAVVASEDPRFYAHGGIDLLGTVRAAATTAMGGDVQGGSSITQQYVKNVLVQKAEALSDPIERDAAYREATETTPERKIAEMRLAIGLEKEYPKNDILLGYLNIALFGGTVYGIEAAARYYFGISAKDLSLAQSAALVAIVNNPEKFRFDRPNNPANPAADGYPQTLDRRNYILSRMDLESKVTPEQAQAAAAEPLAPAITEPSTGCQTAGAAAFFCDYVTWVIKNDDAFGASQDERDATFKRGGYKIYTSLDSELQQAAVSATDDWVPKSMANINIGSATVSVEVGTGRILAMTQNKDYSNDPSETGAHITGINYNTDFGYGGSSGFQVGSTYKVFTLAEWLQEGRSLGERVDGTRRAYTTFRDSCEADGVYTGAEPWNPGNDEGGNGGVTTALQATTGSINTSFAAMAQQLDLCGIRNTALAMGVHRADGTELQRIAPTILGTNEIAPLTMATAFAGFANRGTVCTPIAIDRIVDRSGTDIAPPASECTQGLSEEVAATAGHALQQVVTSGTGAPSNPKNGIPHIGKTGTTDDALHTWMVGASTEVATATWVGNVSGFTSMRGFTLDGVNAGQVRHQIWPRIMRVADAKYGGSAFPTPSRSLTDAPQEAVPQVTGQSPAAATARLRSAGFTVRVDGTPIPCDRPAGSVAQTDPPAGARAAKGTAITLQISAGRGDPPPEN</sequence>
<dbReference type="SUPFAM" id="SSF53955">
    <property type="entry name" value="Lysozyme-like"/>
    <property type="match status" value="1"/>
</dbReference>
<keyword evidence="3" id="KW-0328">Glycosyltransferase</keyword>
<dbReference type="Gene3D" id="3.40.710.10">
    <property type="entry name" value="DD-peptidase/beta-lactamase superfamily"/>
    <property type="match status" value="1"/>
</dbReference>
<evidence type="ECO:0000259" key="11">
    <source>
        <dbReference type="PROSITE" id="PS51178"/>
    </source>
</evidence>
<dbReference type="RefSeq" id="WP_104354063.1">
    <property type="nucleotide sequence ID" value="NZ_CP028130.1"/>
</dbReference>
<dbReference type="EMBL" id="CP028130">
    <property type="protein sequence ID" value="AZZ57229.1"/>
    <property type="molecule type" value="Genomic_DNA"/>
</dbReference>
<protein>
    <submittedName>
        <fullName evidence="12">PASTA domain-containing protein</fullName>
    </submittedName>
</protein>
<dbReference type="InterPro" id="IPR023346">
    <property type="entry name" value="Lysozyme-like_dom_sf"/>
</dbReference>
<dbReference type="InterPro" id="IPR001460">
    <property type="entry name" value="PCN-bd_Tpept"/>
</dbReference>
<evidence type="ECO:0000256" key="8">
    <source>
        <dbReference type="ARBA" id="ARBA00049902"/>
    </source>
</evidence>
<dbReference type="KEGG" id="ria:C7V51_16170"/>